<protein>
    <submittedName>
        <fullName evidence="3">Uncharacterized protein</fullName>
    </submittedName>
</protein>
<evidence type="ECO:0000256" key="1">
    <source>
        <dbReference type="SAM" id="Phobius"/>
    </source>
</evidence>
<evidence type="ECO:0000313" key="2">
    <source>
        <dbReference type="Proteomes" id="UP000887565"/>
    </source>
</evidence>
<keyword evidence="1" id="KW-1133">Transmembrane helix</keyword>
<proteinExistence type="predicted"/>
<sequence length="85" mass="9018">MKILLYVAVIYILRGCGRIVGSTALGAFLCAVAVVEFVLAVSVGKRRIYWAAVVLNFAGDNQLEVCGSDSGPVITPCYGDCQNCD</sequence>
<keyword evidence="1" id="KW-0472">Membrane</keyword>
<organism evidence="2 3">
    <name type="scientific">Romanomermis culicivorax</name>
    <name type="common">Nematode worm</name>
    <dbReference type="NCBI Taxonomy" id="13658"/>
    <lineage>
        <taxon>Eukaryota</taxon>
        <taxon>Metazoa</taxon>
        <taxon>Ecdysozoa</taxon>
        <taxon>Nematoda</taxon>
        <taxon>Enoplea</taxon>
        <taxon>Dorylaimia</taxon>
        <taxon>Mermithida</taxon>
        <taxon>Mermithoidea</taxon>
        <taxon>Mermithidae</taxon>
        <taxon>Romanomermis</taxon>
    </lineage>
</organism>
<keyword evidence="1" id="KW-0812">Transmembrane</keyword>
<evidence type="ECO:0000313" key="3">
    <source>
        <dbReference type="WBParaSite" id="nRc.2.0.1.t35488-RA"/>
    </source>
</evidence>
<keyword evidence="2" id="KW-1185">Reference proteome</keyword>
<dbReference type="WBParaSite" id="nRc.2.0.1.t35488-RA">
    <property type="protein sequence ID" value="nRc.2.0.1.t35488-RA"/>
    <property type="gene ID" value="nRc.2.0.1.g35488"/>
</dbReference>
<feature type="transmembrane region" description="Helical" evidence="1">
    <location>
        <begin position="25"/>
        <end position="43"/>
    </location>
</feature>
<accession>A0A915K9Q6</accession>
<dbReference type="AlphaFoldDB" id="A0A915K9Q6"/>
<name>A0A915K9Q6_ROMCU</name>
<reference evidence="3" key="1">
    <citation type="submission" date="2022-11" db="UniProtKB">
        <authorList>
            <consortium name="WormBaseParasite"/>
        </authorList>
    </citation>
    <scope>IDENTIFICATION</scope>
</reference>
<dbReference type="Proteomes" id="UP000887565">
    <property type="component" value="Unplaced"/>
</dbReference>